<gene>
    <name evidence="5" type="ORF">L1I30_08175</name>
</gene>
<dbReference type="Pfam" id="PF02801">
    <property type="entry name" value="Ketoacyl-synt_C"/>
    <property type="match status" value="1"/>
</dbReference>
<keyword evidence="2 3" id="KW-0808">Transferase</keyword>
<dbReference type="EMBL" id="JAKGTH010000008">
    <property type="protein sequence ID" value="MCF4101640.1"/>
    <property type="molecule type" value="Genomic_DNA"/>
</dbReference>
<dbReference type="PROSITE" id="PS52004">
    <property type="entry name" value="KS3_2"/>
    <property type="match status" value="1"/>
</dbReference>
<accession>A0ABS9EIL9</accession>
<dbReference type="InterPro" id="IPR000794">
    <property type="entry name" value="Beta-ketoacyl_synthase"/>
</dbReference>
<dbReference type="Proteomes" id="UP001179363">
    <property type="component" value="Unassembled WGS sequence"/>
</dbReference>
<dbReference type="InterPro" id="IPR020841">
    <property type="entry name" value="PKS_Beta-ketoAc_synthase_dom"/>
</dbReference>
<dbReference type="RefSeq" id="WP_236133790.1">
    <property type="nucleotide sequence ID" value="NZ_JAKGTH010000008.1"/>
</dbReference>
<protein>
    <submittedName>
        <fullName evidence="5">Beta-ketoacyl synthase</fullName>
    </submittedName>
</protein>
<dbReference type="PANTHER" id="PTHR11712">
    <property type="entry name" value="POLYKETIDE SYNTHASE-RELATED"/>
    <property type="match status" value="1"/>
</dbReference>
<sequence length="382" mass="41483">MKKTYLLEDAIISPLGFTTEENIEAIIQLRSALRFHENKRFPSQGYYAGIIDADHLNSVFSEMASPNNFTKLEQMMLLAVKQVLDKNLQLDLSKTALIISTTKGNINLLNEASNFPKERVLLHHLANIIKDFFGFGMKPMVISNACISGGLAVAVAKRFIGLGNFEHAIVVAGDLVSEFVVSGFQSFQAISNAPCKPFSMNRKGISLGEAAGAVLVSSKSDKDPGNIQILSEASANDANHISGPSRTGEGLFLSIQQALKEANVHAGQIDYLSAHGTATSFNDEMEAIAFGRANLLDSPVNSFKGYYGHTLGASALIETILTKHSLLNNELYMSLNFDELGVSQKINIIKQFEKRPLNLALKTASGFGGCNLAMLLKKEDHE</sequence>
<reference evidence="5" key="1">
    <citation type="submission" date="2022-01" db="EMBL/GenBank/DDBJ databases">
        <title>Gillisia lutea sp. nov., isolated from marine plastic residues from the Malvarosa beach (Valencia, Spain).</title>
        <authorList>
            <person name="Vidal-Verdu A."/>
            <person name="Molina-Menor E."/>
            <person name="Satari L."/>
            <person name="Pascual J."/>
            <person name="Pereto J."/>
            <person name="Porcar M."/>
        </authorList>
    </citation>
    <scope>NUCLEOTIDE SEQUENCE</scope>
    <source>
        <strain evidence="5">M10.2A</strain>
    </source>
</reference>
<dbReference type="InterPro" id="IPR014030">
    <property type="entry name" value="Ketoacyl_synth_N"/>
</dbReference>
<feature type="domain" description="Ketosynthase family 3 (KS3)" evidence="4">
    <location>
        <begin position="1"/>
        <end position="378"/>
    </location>
</feature>
<evidence type="ECO:0000256" key="3">
    <source>
        <dbReference type="RuleBase" id="RU003694"/>
    </source>
</evidence>
<dbReference type="SUPFAM" id="SSF53901">
    <property type="entry name" value="Thiolase-like"/>
    <property type="match status" value="1"/>
</dbReference>
<comment type="caution">
    <text evidence="5">The sequence shown here is derived from an EMBL/GenBank/DDBJ whole genome shotgun (WGS) entry which is preliminary data.</text>
</comment>
<dbReference type="Pfam" id="PF00109">
    <property type="entry name" value="ketoacyl-synt"/>
    <property type="match status" value="1"/>
</dbReference>
<evidence type="ECO:0000256" key="2">
    <source>
        <dbReference type="ARBA" id="ARBA00022679"/>
    </source>
</evidence>
<keyword evidence="6" id="KW-1185">Reference proteome</keyword>
<proteinExistence type="inferred from homology"/>
<name>A0ABS9EIL9_9FLAO</name>
<dbReference type="PANTHER" id="PTHR11712:SF320">
    <property type="entry name" value="BETA-KETOACYL SYNTHASE"/>
    <property type="match status" value="1"/>
</dbReference>
<dbReference type="InterPro" id="IPR016039">
    <property type="entry name" value="Thiolase-like"/>
</dbReference>
<dbReference type="InterPro" id="IPR014031">
    <property type="entry name" value="Ketoacyl_synth_C"/>
</dbReference>
<comment type="similarity">
    <text evidence="1 3">Belongs to the thiolase-like superfamily. Beta-ketoacyl-ACP synthases family.</text>
</comment>
<evidence type="ECO:0000313" key="5">
    <source>
        <dbReference type="EMBL" id="MCF4101640.1"/>
    </source>
</evidence>
<evidence type="ECO:0000259" key="4">
    <source>
        <dbReference type="PROSITE" id="PS52004"/>
    </source>
</evidence>
<evidence type="ECO:0000313" key="6">
    <source>
        <dbReference type="Proteomes" id="UP001179363"/>
    </source>
</evidence>
<organism evidence="5 6">
    <name type="scientific">Gillisia lutea</name>
    <dbReference type="NCBI Taxonomy" id="2909668"/>
    <lineage>
        <taxon>Bacteria</taxon>
        <taxon>Pseudomonadati</taxon>
        <taxon>Bacteroidota</taxon>
        <taxon>Flavobacteriia</taxon>
        <taxon>Flavobacteriales</taxon>
        <taxon>Flavobacteriaceae</taxon>
        <taxon>Gillisia</taxon>
    </lineage>
</organism>
<dbReference type="Gene3D" id="3.40.47.10">
    <property type="match status" value="1"/>
</dbReference>
<evidence type="ECO:0000256" key="1">
    <source>
        <dbReference type="ARBA" id="ARBA00008467"/>
    </source>
</evidence>